<dbReference type="Proteomes" id="UP000469292">
    <property type="component" value="Unassembled WGS sequence"/>
</dbReference>
<reference evidence="9 10" key="1">
    <citation type="submission" date="2019-09" db="EMBL/GenBank/DDBJ databases">
        <title>Phylogenetic characterization of a novel taxon of the genus Bifidobacterium: Bifidobacterium choloepi sp. nov.</title>
        <authorList>
            <person name="Modesto M."/>
            <person name="Satti M."/>
        </authorList>
    </citation>
    <scope>NUCLEOTIDE SEQUENCE [LARGE SCALE GENOMIC DNA]</scope>
    <source>
        <strain evidence="9 10">BRDM6</strain>
    </source>
</reference>
<accession>A0A6I5N1I3</accession>
<organism evidence="9 10">
    <name type="scientific">Bifidobacterium choloepi</name>
    <dbReference type="NCBI Taxonomy" id="2614131"/>
    <lineage>
        <taxon>Bacteria</taxon>
        <taxon>Bacillati</taxon>
        <taxon>Actinomycetota</taxon>
        <taxon>Actinomycetes</taxon>
        <taxon>Bifidobacteriales</taxon>
        <taxon>Bifidobacteriaceae</taxon>
        <taxon>Bifidobacterium</taxon>
    </lineage>
</organism>
<comment type="catalytic activity">
    <reaction evidence="6">
        <text>hydrogencarbonate + H(+) = CO2 + H2O</text>
        <dbReference type="Rhea" id="RHEA:10748"/>
        <dbReference type="ChEBI" id="CHEBI:15377"/>
        <dbReference type="ChEBI" id="CHEBI:15378"/>
        <dbReference type="ChEBI" id="CHEBI:16526"/>
        <dbReference type="ChEBI" id="CHEBI:17544"/>
        <dbReference type="EC" id="4.2.1.1"/>
    </reaction>
</comment>
<comment type="caution">
    <text evidence="9">The sequence shown here is derived from an EMBL/GenBank/DDBJ whole genome shotgun (WGS) entry which is preliminary data.</text>
</comment>
<evidence type="ECO:0000256" key="5">
    <source>
        <dbReference type="ARBA" id="ARBA00024993"/>
    </source>
</evidence>
<keyword evidence="10" id="KW-1185">Reference proteome</keyword>
<evidence type="ECO:0000313" key="10">
    <source>
        <dbReference type="Proteomes" id="UP000469292"/>
    </source>
</evidence>
<dbReference type="PANTHER" id="PTHR11002">
    <property type="entry name" value="CARBONIC ANHYDRASE"/>
    <property type="match status" value="1"/>
</dbReference>
<dbReference type="InterPro" id="IPR015892">
    <property type="entry name" value="Carbonic_anhydrase_CS"/>
</dbReference>
<dbReference type="Pfam" id="PF00484">
    <property type="entry name" value="Pro_CA"/>
    <property type="match status" value="1"/>
</dbReference>
<evidence type="ECO:0000313" key="9">
    <source>
        <dbReference type="EMBL" id="NEG70005.1"/>
    </source>
</evidence>
<dbReference type="PANTHER" id="PTHR11002:SF79">
    <property type="entry name" value="CARBONIC ANHYDRASE 2"/>
    <property type="match status" value="1"/>
</dbReference>
<keyword evidence="3 7" id="KW-0862">Zinc</keyword>
<feature type="binding site" evidence="7">
    <location>
        <position position="148"/>
    </location>
    <ligand>
        <name>Zn(2+)</name>
        <dbReference type="ChEBI" id="CHEBI:29105"/>
    </ligand>
</feature>
<dbReference type="GO" id="GO:0004089">
    <property type="term" value="F:carbonate dehydratase activity"/>
    <property type="evidence" value="ECO:0007669"/>
    <property type="project" value="UniProtKB-EC"/>
</dbReference>
<keyword evidence="4" id="KW-0456">Lyase</keyword>
<feature type="region of interest" description="Disordered" evidence="8">
    <location>
        <begin position="1"/>
        <end position="34"/>
    </location>
</feature>
<evidence type="ECO:0000256" key="4">
    <source>
        <dbReference type="ARBA" id="ARBA00023239"/>
    </source>
</evidence>
<gene>
    <name evidence="9" type="ORF">F6S87_05235</name>
</gene>
<name>A0A6I5N1I3_9BIFI</name>
<dbReference type="SMART" id="SM00947">
    <property type="entry name" value="Pro_CA"/>
    <property type="match status" value="1"/>
</dbReference>
<dbReference type="GO" id="GO:0008270">
    <property type="term" value="F:zinc ion binding"/>
    <property type="evidence" value="ECO:0007669"/>
    <property type="project" value="InterPro"/>
</dbReference>
<feature type="binding site" evidence="7">
    <location>
        <position position="97"/>
    </location>
    <ligand>
        <name>Zn(2+)</name>
        <dbReference type="ChEBI" id="CHEBI:29105"/>
    </ligand>
</feature>
<sequence>MAEHPEHAAIPSVNEAPQDFWEPEPGAVADDTTAAADPACAADELDDTTASGVWSRLLSGNRRFAGDKATNAGRDAAARKALVDGQQPTAIVLSCSDSRVVPELLFDSPLGDLFTVRTAGEMVDDAVLRTIEFAIDGLHPKLLVVLAHQHCAAIEACRHDVDELLAKTAKETGKDPADVIDDLDEILDGSKDPMLRFVGTAVWQAKIADLDSADDCEQVAVAHTIEYLVTHSEIIRDALARERMMIVGARYRLDTGLVETLSF</sequence>
<dbReference type="InterPro" id="IPR001765">
    <property type="entry name" value="Carbonic_anhydrase"/>
</dbReference>
<dbReference type="InterPro" id="IPR036874">
    <property type="entry name" value="Carbonic_anhydrase_sf"/>
</dbReference>
<dbReference type="PROSITE" id="PS00704">
    <property type="entry name" value="PROK_CO2_ANHYDRASE_1"/>
    <property type="match status" value="1"/>
</dbReference>
<feature type="binding site" evidence="7">
    <location>
        <position position="95"/>
    </location>
    <ligand>
        <name>Zn(2+)</name>
        <dbReference type="ChEBI" id="CHEBI:29105"/>
    </ligand>
</feature>
<comment type="cofactor">
    <cofactor evidence="7">
        <name>Zn(2+)</name>
        <dbReference type="ChEBI" id="CHEBI:29105"/>
    </cofactor>
    <text evidence="7">Binds 1 zinc ion per subunit.</text>
</comment>
<keyword evidence="7" id="KW-0479">Metal-binding</keyword>
<comment type="function">
    <text evidence="5">Catalyzes the reversible hydration of carbon dioxide to form bicarbonate.</text>
</comment>
<evidence type="ECO:0000256" key="3">
    <source>
        <dbReference type="ARBA" id="ARBA00022833"/>
    </source>
</evidence>
<comment type="similarity">
    <text evidence="1">Belongs to the beta-class carbonic anhydrase family.</text>
</comment>
<evidence type="ECO:0000256" key="2">
    <source>
        <dbReference type="ARBA" id="ARBA00012925"/>
    </source>
</evidence>
<dbReference type="SUPFAM" id="SSF53056">
    <property type="entry name" value="beta-carbonic anhydrase, cab"/>
    <property type="match status" value="1"/>
</dbReference>
<dbReference type="EC" id="4.2.1.1" evidence="2"/>
<evidence type="ECO:0000256" key="8">
    <source>
        <dbReference type="SAM" id="MobiDB-lite"/>
    </source>
</evidence>
<feature type="binding site" evidence="7">
    <location>
        <position position="151"/>
    </location>
    <ligand>
        <name>Zn(2+)</name>
        <dbReference type="ChEBI" id="CHEBI:29105"/>
    </ligand>
</feature>
<evidence type="ECO:0000256" key="7">
    <source>
        <dbReference type="PIRSR" id="PIRSR601765-1"/>
    </source>
</evidence>
<protein>
    <recommendedName>
        <fullName evidence="2">carbonic anhydrase</fullName>
        <ecNumber evidence="2">4.2.1.1</ecNumber>
    </recommendedName>
</protein>
<dbReference type="GO" id="GO:0015976">
    <property type="term" value="P:carbon utilization"/>
    <property type="evidence" value="ECO:0007669"/>
    <property type="project" value="InterPro"/>
</dbReference>
<dbReference type="Gene3D" id="3.40.1050.10">
    <property type="entry name" value="Carbonic anhydrase"/>
    <property type="match status" value="1"/>
</dbReference>
<evidence type="ECO:0000256" key="1">
    <source>
        <dbReference type="ARBA" id="ARBA00006217"/>
    </source>
</evidence>
<dbReference type="AlphaFoldDB" id="A0A6I5N1I3"/>
<evidence type="ECO:0000256" key="6">
    <source>
        <dbReference type="ARBA" id="ARBA00048348"/>
    </source>
</evidence>
<proteinExistence type="inferred from homology"/>
<dbReference type="EMBL" id="VYSG01000001">
    <property type="protein sequence ID" value="NEG70005.1"/>
    <property type="molecule type" value="Genomic_DNA"/>
</dbReference>